<sequence length="369" mass="40404">MEKYVYIDGKKYRRGYTTGSTATGAAKAAAFMALSKQKVDTIQIDTPKGIKLDLNVENQEVGQGYAVASVKKDGGDDKDATHKLDIFAKVTINNTGIINIDGGIGVGRVTKKGLNIPIGNAAINKVPMQMIEKEVREVIGDLGADVLVYIPKGEEIAKKTFNPRLGIEGGISIIGTTGIVEPMSEEGWKKSLSIELNMKSKQGIKNIILVPGNHGENFVKDVLNIDSNYVVRTSNFVGYMIKEAERFGFEKILMVGHLGKFVKLAGGIFHTHSKMADCRMEILITHLALMGADISVLKDIYNCPTTEAAIDIISENGYEKVYDIIANKGRERVIQRLDNDIEVEIMLFSMELDTLGKSTGADNLLEVFR</sequence>
<evidence type="ECO:0000256" key="1">
    <source>
        <dbReference type="ARBA" id="ARBA00022573"/>
    </source>
</evidence>
<dbReference type="HAMAP" id="MF_00787">
    <property type="entry name" value="CbiD"/>
    <property type="match status" value="1"/>
</dbReference>
<dbReference type="PANTHER" id="PTHR35863">
    <property type="entry name" value="COBALT-PRECORRIN-5B C(1)-METHYLTRANSFERASE"/>
    <property type="match status" value="1"/>
</dbReference>
<evidence type="ECO:0000256" key="5">
    <source>
        <dbReference type="HAMAP-Rule" id="MF_00787"/>
    </source>
</evidence>
<dbReference type="RefSeq" id="WP_277731873.1">
    <property type="nucleotide sequence ID" value="NZ_CP120733.1"/>
</dbReference>
<organism evidence="6 7">
    <name type="scientific">Tepidibacter hydrothermalis</name>
    <dbReference type="NCBI Taxonomy" id="3036126"/>
    <lineage>
        <taxon>Bacteria</taxon>
        <taxon>Bacillati</taxon>
        <taxon>Bacillota</taxon>
        <taxon>Clostridia</taxon>
        <taxon>Peptostreptococcales</taxon>
        <taxon>Peptostreptococcaceae</taxon>
        <taxon>Tepidibacter</taxon>
    </lineage>
</organism>
<comment type="function">
    <text evidence="5">Catalyzes the methylation of C-1 in cobalt-precorrin-5B to form cobalt-precorrin-6A.</text>
</comment>
<gene>
    <name evidence="5 6" type="primary">cbiD</name>
    <name evidence="6" type="ORF">P4S50_16225</name>
</gene>
<dbReference type="Gene3D" id="3.30.2110.10">
    <property type="entry name" value="CbiD-like"/>
    <property type="match status" value="1"/>
</dbReference>
<protein>
    <recommendedName>
        <fullName evidence="5">Cobalt-precorrin-5B C(1)-methyltransferase</fullName>
        <ecNumber evidence="5">2.1.1.195</ecNumber>
    </recommendedName>
    <alternativeName>
        <fullName evidence="5">Cobalt-precorrin-6A synthase</fullName>
    </alternativeName>
</protein>
<keyword evidence="4 5" id="KW-0949">S-adenosyl-L-methionine</keyword>
<keyword evidence="3 5" id="KW-0808">Transferase</keyword>
<evidence type="ECO:0000256" key="4">
    <source>
        <dbReference type="ARBA" id="ARBA00022691"/>
    </source>
</evidence>
<dbReference type="GO" id="GO:0032259">
    <property type="term" value="P:methylation"/>
    <property type="evidence" value="ECO:0007669"/>
    <property type="project" value="UniProtKB-KW"/>
</dbReference>
<dbReference type="InterPro" id="IPR002748">
    <property type="entry name" value="CbiD"/>
</dbReference>
<dbReference type="EMBL" id="CP120733">
    <property type="protein sequence ID" value="WFD09904.1"/>
    <property type="molecule type" value="Genomic_DNA"/>
</dbReference>
<evidence type="ECO:0000256" key="3">
    <source>
        <dbReference type="ARBA" id="ARBA00022679"/>
    </source>
</evidence>
<dbReference type="EC" id="2.1.1.195" evidence="5"/>
<evidence type="ECO:0000313" key="6">
    <source>
        <dbReference type="EMBL" id="WFD09904.1"/>
    </source>
</evidence>
<dbReference type="GO" id="GO:0008168">
    <property type="term" value="F:methyltransferase activity"/>
    <property type="evidence" value="ECO:0007669"/>
    <property type="project" value="UniProtKB-KW"/>
</dbReference>
<dbReference type="PIRSF" id="PIRSF026782">
    <property type="entry name" value="CbiD"/>
    <property type="match status" value="1"/>
</dbReference>
<proteinExistence type="inferred from homology"/>
<name>A0ABY8EE92_9FIRM</name>
<keyword evidence="2 5" id="KW-0489">Methyltransferase</keyword>
<comment type="catalytic activity">
    <reaction evidence="5">
        <text>Co-precorrin-5B + S-adenosyl-L-methionine = Co-precorrin-6A + S-adenosyl-L-homocysteine</text>
        <dbReference type="Rhea" id="RHEA:26285"/>
        <dbReference type="ChEBI" id="CHEBI:57856"/>
        <dbReference type="ChEBI" id="CHEBI:59789"/>
        <dbReference type="ChEBI" id="CHEBI:60063"/>
        <dbReference type="ChEBI" id="CHEBI:60064"/>
        <dbReference type="EC" id="2.1.1.195"/>
    </reaction>
</comment>
<dbReference type="Pfam" id="PF01888">
    <property type="entry name" value="CbiD"/>
    <property type="match status" value="1"/>
</dbReference>
<evidence type="ECO:0000313" key="7">
    <source>
        <dbReference type="Proteomes" id="UP001222800"/>
    </source>
</evidence>
<dbReference type="SUPFAM" id="SSF111342">
    <property type="entry name" value="CbiD-like"/>
    <property type="match status" value="1"/>
</dbReference>
<dbReference type="NCBIfam" id="TIGR00312">
    <property type="entry name" value="cbiD"/>
    <property type="match status" value="1"/>
</dbReference>
<keyword evidence="7" id="KW-1185">Reference proteome</keyword>
<accession>A0ABY8EE92</accession>
<dbReference type="PANTHER" id="PTHR35863:SF1">
    <property type="entry name" value="COBALT-PRECORRIN-5B C(1)-METHYLTRANSFERASE"/>
    <property type="match status" value="1"/>
</dbReference>
<comment type="similarity">
    <text evidence="5">Belongs to the CbiD family.</text>
</comment>
<evidence type="ECO:0000256" key="2">
    <source>
        <dbReference type="ARBA" id="ARBA00022603"/>
    </source>
</evidence>
<comment type="pathway">
    <text evidence="5">Cofactor biosynthesis; adenosylcobalamin biosynthesis; cob(II)yrinate a,c-diamide from sirohydrochlorin (anaerobic route): step 6/10.</text>
</comment>
<keyword evidence="1 5" id="KW-0169">Cobalamin biosynthesis</keyword>
<dbReference type="Proteomes" id="UP001222800">
    <property type="component" value="Chromosome"/>
</dbReference>
<reference evidence="6 7" key="1">
    <citation type="submission" date="2023-03" db="EMBL/GenBank/DDBJ databases">
        <title>Complete genome sequence of Tepidibacter sp. SWIR-1, isolated from a deep-sea hydrothermal vent.</title>
        <authorList>
            <person name="Li X."/>
        </authorList>
    </citation>
    <scope>NUCLEOTIDE SEQUENCE [LARGE SCALE GENOMIC DNA]</scope>
    <source>
        <strain evidence="6 7">SWIR-1</strain>
    </source>
</reference>
<dbReference type="InterPro" id="IPR036074">
    <property type="entry name" value="CbiD_sf"/>
</dbReference>